<organism evidence="1 2">
    <name type="scientific">Actinobacillus suis H91-0380</name>
    <dbReference type="NCBI Taxonomy" id="696748"/>
    <lineage>
        <taxon>Bacteria</taxon>
        <taxon>Pseudomonadati</taxon>
        <taxon>Pseudomonadota</taxon>
        <taxon>Gammaproteobacteria</taxon>
        <taxon>Pasteurellales</taxon>
        <taxon>Pasteurellaceae</taxon>
        <taxon>Actinobacillus</taxon>
    </lineage>
</organism>
<dbReference type="EMBL" id="CP003875">
    <property type="protein sequence ID" value="AFU19593.1"/>
    <property type="molecule type" value="Genomic_DNA"/>
</dbReference>
<evidence type="ECO:0000313" key="2">
    <source>
        <dbReference type="Proteomes" id="UP000006303"/>
    </source>
</evidence>
<proteinExistence type="predicted"/>
<protein>
    <submittedName>
        <fullName evidence="1">ISPsy8, transposase OrfA</fullName>
    </submittedName>
</protein>
<dbReference type="KEGG" id="asi:ASU2_07275"/>
<dbReference type="AlphaFoldDB" id="K0G683"/>
<gene>
    <name evidence="1" type="ORF">ASU2_07275</name>
</gene>
<dbReference type="PATRIC" id="fig|696748.4.peg.1476"/>
<dbReference type="HOGENOM" id="CLU_3228585_0_0_6"/>
<dbReference type="eggNOG" id="ENOG5032BAJ">
    <property type="taxonomic scope" value="Bacteria"/>
</dbReference>
<dbReference type="Proteomes" id="UP000006303">
    <property type="component" value="Chromosome"/>
</dbReference>
<reference evidence="1 2" key="1">
    <citation type="journal article" date="2012" name="J. Bacteriol.">
        <title>Complete Genome Sequence of Actinobacillus suis H91-0380, a Virulent Serotype O2 Strain.</title>
        <authorList>
            <person name="Macinnes J.I."/>
            <person name="Mackinnon J."/>
            <person name="Bujold A.R."/>
            <person name="Ziebell K."/>
            <person name="Kropinski A.M."/>
            <person name="Nash J.H."/>
        </authorList>
    </citation>
    <scope>NUCLEOTIDE SEQUENCE [LARGE SCALE GENOMIC DNA]</scope>
    <source>
        <strain evidence="1 2">H91-0380</strain>
    </source>
</reference>
<name>K0G683_ACTSU</name>
<accession>K0G683</accession>
<sequence length="38" mass="4549">MSYSYQFRLEIIKLIIEQGFGIREIAKLHQIFHSLVIN</sequence>
<evidence type="ECO:0000313" key="1">
    <source>
        <dbReference type="EMBL" id="AFU19593.1"/>
    </source>
</evidence>